<feature type="domain" description="HTH marR-type" evidence="4">
    <location>
        <begin position="1"/>
        <end position="144"/>
    </location>
</feature>
<dbReference type="PATRIC" id="fig|1549748.8.peg.495"/>
<dbReference type="STRING" id="1549748.WH95_11625"/>
<evidence type="ECO:0000259" key="4">
    <source>
        <dbReference type="PROSITE" id="PS50995"/>
    </source>
</evidence>
<accession>A0A0M2R534</accession>
<dbReference type="InterPro" id="IPR036390">
    <property type="entry name" value="WH_DNA-bd_sf"/>
</dbReference>
<dbReference type="Pfam" id="PF12802">
    <property type="entry name" value="MarR_2"/>
    <property type="match status" value="1"/>
</dbReference>
<dbReference type="InterPro" id="IPR036388">
    <property type="entry name" value="WH-like_DNA-bd_sf"/>
</dbReference>
<dbReference type="InterPro" id="IPR052067">
    <property type="entry name" value="Metal_resp_HTH_trans_reg"/>
</dbReference>
<comment type="caution">
    <text evidence="5">The sequence shown here is derived from an EMBL/GenBank/DDBJ whole genome shotgun (WGS) entry which is preliminary data.</text>
</comment>
<dbReference type="RefSeq" id="WP_046507230.1">
    <property type="nucleotide sequence ID" value="NZ_LANI01000017.1"/>
</dbReference>
<protein>
    <recommendedName>
        <fullName evidence="4">HTH marR-type domain-containing protein</fullName>
    </recommendedName>
</protein>
<sequence>MKSNNEVLDLKDFFPYKVRVFYRSVSQSIAEVYTKSKGLTVYQWRVMVVLGNSQPLSASEVVDYSSLDKVQVSRAIKGLLERDFIERHVDDIDKRKVNLLLTVKGNDTLQELIPLVLKREQEILDGLSETEKETLENLMSRVLKNADKCFGADKLVEDI</sequence>
<name>A0A0M2R534_9PROT</name>
<evidence type="ECO:0000256" key="3">
    <source>
        <dbReference type="ARBA" id="ARBA00023163"/>
    </source>
</evidence>
<gene>
    <name evidence="5" type="ORF">WH95_11625</name>
</gene>
<dbReference type="InterPro" id="IPR000835">
    <property type="entry name" value="HTH_MarR-typ"/>
</dbReference>
<reference evidence="5 6" key="1">
    <citation type="submission" date="2015-03" db="EMBL/GenBank/DDBJ databases">
        <title>Genome sequence of Kiloniella sp. P1-1, isolated from the gut microflora of Pacific white shrimp, Penaeus vannamei.</title>
        <authorList>
            <person name="Shao Z."/>
            <person name="Wang L."/>
            <person name="Li X."/>
        </authorList>
    </citation>
    <scope>NUCLEOTIDE SEQUENCE [LARGE SCALE GENOMIC DNA]</scope>
    <source>
        <strain evidence="5 6">P1-1</strain>
    </source>
</reference>
<organism evidence="5 6">
    <name type="scientific">Kiloniella litopenaei</name>
    <dbReference type="NCBI Taxonomy" id="1549748"/>
    <lineage>
        <taxon>Bacteria</taxon>
        <taxon>Pseudomonadati</taxon>
        <taxon>Pseudomonadota</taxon>
        <taxon>Alphaproteobacteria</taxon>
        <taxon>Rhodospirillales</taxon>
        <taxon>Kiloniellaceae</taxon>
        <taxon>Kiloniella</taxon>
    </lineage>
</organism>
<evidence type="ECO:0000313" key="5">
    <source>
        <dbReference type="EMBL" id="KKJ76771.1"/>
    </source>
</evidence>
<evidence type="ECO:0000256" key="2">
    <source>
        <dbReference type="ARBA" id="ARBA00023125"/>
    </source>
</evidence>
<dbReference type="SMART" id="SM00347">
    <property type="entry name" value="HTH_MARR"/>
    <property type="match status" value="1"/>
</dbReference>
<keyword evidence="2" id="KW-0238">DNA-binding</keyword>
<keyword evidence="3" id="KW-0804">Transcription</keyword>
<evidence type="ECO:0000256" key="1">
    <source>
        <dbReference type="ARBA" id="ARBA00023015"/>
    </source>
</evidence>
<dbReference type="GO" id="GO:0003700">
    <property type="term" value="F:DNA-binding transcription factor activity"/>
    <property type="evidence" value="ECO:0007669"/>
    <property type="project" value="InterPro"/>
</dbReference>
<proteinExistence type="predicted"/>
<dbReference type="SUPFAM" id="SSF46785">
    <property type="entry name" value="Winged helix' DNA-binding domain"/>
    <property type="match status" value="1"/>
</dbReference>
<dbReference type="PRINTS" id="PR00598">
    <property type="entry name" value="HTHMARR"/>
</dbReference>
<dbReference type="GO" id="GO:0003677">
    <property type="term" value="F:DNA binding"/>
    <property type="evidence" value="ECO:0007669"/>
    <property type="project" value="UniProtKB-KW"/>
</dbReference>
<keyword evidence="1" id="KW-0805">Transcription regulation</keyword>
<dbReference type="PROSITE" id="PS50995">
    <property type="entry name" value="HTH_MARR_2"/>
    <property type="match status" value="1"/>
</dbReference>
<dbReference type="AlphaFoldDB" id="A0A0M2R534"/>
<dbReference type="EMBL" id="LANI01000017">
    <property type="protein sequence ID" value="KKJ76771.1"/>
    <property type="molecule type" value="Genomic_DNA"/>
</dbReference>
<dbReference type="PANTHER" id="PTHR35790">
    <property type="entry name" value="HTH-TYPE TRANSCRIPTIONAL REGULATOR PCHR"/>
    <property type="match status" value="1"/>
</dbReference>
<keyword evidence="6" id="KW-1185">Reference proteome</keyword>
<evidence type="ECO:0000313" key="6">
    <source>
        <dbReference type="Proteomes" id="UP000034491"/>
    </source>
</evidence>
<dbReference type="Proteomes" id="UP000034491">
    <property type="component" value="Unassembled WGS sequence"/>
</dbReference>
<dbReference type="PROSITE" id="PS01117">
    <property type="entry name" value="HTH_MARR_1"/>
    <property type="match status" value="1"/>
</dbReference>
<dbReference type="PANTHER" id="PTHR35790:SF4">
    <property type="entry name" value="HTH-TYPE TRANSCRIPTIONAL REGULATOR PCHR"/>
    <property type="match status" value="1"/>
</dbReference>
<dbReference type="Gene3D" id="1.10.10.10">
    <property type="entry name" value="Winged helix-like DNA-binding domain superfamily/Winged helix DNA-binding domain"/>
    <property type="match status" value="1"/>
</dbReference>
<dbReference type="InterPro" id="IPR023187">
    <property type="entry name" value="Tscrpt_reg_MarR-type_CS"/>
</dbReference>
<dbReference type="OrthoDB" id="8906692at2"/>